<dbReference type="EMBL" id="HBJA01019653">
    <property type="protein sequence ID" value="CAE0795132.1"/>
    <property type="molecule type" value="Transcribed_RNA"/>
</dbReference>
<gene>
    <name evidence="1" type="ORF">EGYM00163_LOCUS6250</name>
</gene>
<accession>A0A7S4CEP6</accession>
<protein>
    <submittedName>
        <fullName evidence="1">Uncharacterized protein</fullName>
    </submittedName>
</protein>
<sequence>MPLESARSMLQSMQSAVGMWREQILNGLFMQLTTGPDKSSRRFLHCQGICTDLLKVVQTLIPLQEKSGFGNCLEEIVASSHKVLTGVDVSSPEHLAKFERVKSRANFHIENFTRELHARAVSQHFRDKFHLDDPEFWEVESEPLERRGLVEREEEAMGCPATVKLLKRQSLCGRSGY</sequence>
<dbReference type="AlphaFoldDB" id="A0A7S4CEP6"/>
<reference evidence="1" key="1">
    <citation type="submission" date="2021-01" db="EMBL/GenBank/DDBJ databases">
        <authorList>
            <person name="Corre E."/>
            <person name="Pelletier E."/>
            <person name="Niang G."/>
            <person name="Scheremetjew M."/>
            <person name="Finn R."/>
            <person name="Kale V."/>
            <person name="Holt S."/>
            <person name="Cochrane G."/>
            <person name="Meng A."/>
            <person name="Brown T."/>
            <person name="Cohen L."/>
        </authorList>
    </citation>
    <scope>NUCLEOTIDE SEQUENCE</scope>
    <source>
        <strain evidence="1">CCMP1594</strain>
    </source>
</reference>
<proteinExistence type="predicted"/>
<organism evidence="1">
    <name type="scientific">Eutreptiella gymnastica</name>
    <dbReference type="NCBI Taxonomy" id="73025"/>
    <lineage>
        <taxon>Eukaryota</taxon>
        <taxon>Discoba</taxon>
        <taxon>Euglenozoa</taxon>
        <taxon>Euglenida</taxon>
        <taxon>Spirocuta</taxon>
        <taxon>Euglenophyceae</taxon>
        <taxon>Eutreptiales</taxon>
        <taxon>Eutreptiaceae</taxon>
        <taxon>Eutreptiella</taxon>
    </lineage>
</organism>
<evidence type="ECO:0000313" key="1">
    <source>
        <dbReference type="EMBL" id="CAE0795132.1"/>
    </source>
</evidence>
<name>A0A7S4CEP6_9EUGL</name>